<evidence type="ECO:0000256" key="3">
    <source>
        <dbReference type="ARBA" id="ARBA00022676"/>
    </source>
</evidence>
<reference evidence="7 8" key="1">
    <citation type="submission" date="2020-02" db="EMBL/GenBank/DDBJ databases">
        <title>Comparative genomics of sulfur disproportionating microorganisms.</title>
        <authorList>
            <person name="Ward L.M."/>
            <person name="Bertran E."/>
            <person name="Johnston D.T."/>
        </authorList>
    </citation>
    <scope>NUCLEOTIDE SEQUENCE [LARGE SCALE GENOMIC DNA]</scope>
    <source>
        <strain evidence="7 8">DSM 100025</strain>
    </source>
</reference>
<dbReference type="SUPFAM" id="SSF53167">
    <property type="entry name" value="Purine and uridine phosphorylases"/>
    <property type="match status" value="1"/>
</dbReference>
<dbReference type="EMBL" id="JAAGRR010000121">
    <property type="protein sequence ID" value="NDY43106.1"/>
    <property type="molecule type" value="Genomic_DNA"/>
</dbReference>
<protein>
    <recommendedName>
        <fullName evidence="5">Purine nucleoside phosphorylase</fullName>
        <ecNumber evidence="5">2.4.2.1</ecNumber>
    </recommendedName>
    <alternativeName>
        <fullName evidence="5">Inosine-guanosine phosphorylase</fullName>
    </alternativeName>
</protein>
<dbReference type="GO" id="GO:0005737">
    <property type="term" value="C:cytoplasm"/>
    <property type="evidence" value="ECO:0007669"/>
    <property type="project" value="TreeGrafter"/>
</dbReference>
<dbReference type="AlphaFoldDB" id="A0A6N9TX95"/>
<sequence length="282" mass="29994">MDQYSRAVTASVDFFRKALPERPDVCLMLGTGLDGAAASAEVLWEARYDEIPAFPAPTAPEHPGRVRLCRLGGTVAAIFQGRYHYYEGHAAREAALPVRVMGLVGARTFIGCNAAGGLDTAFRPGDLMVLRDHINLIPDNPLRGPNRDDWGPRFPDMSRAYDAALRARTLAAASELGIPAREGVFVAVPGPSLETPAETRFLRLAGADAVAMSLVPEVIVAVHAGMRVLGISVIANVNDPDDFTPIRLEDVVEGARSAQDRLGRLLSAVLPAAAAPGREAAP</sequence>
<comment type="function">
    <text evidence="5">The purine nucleoside phosphorylases catalyze the phosphorolytic breakdown of the N-glycosidic bond in the beta-(deoxy)ribonucleoside molecules, with the formation of the corresponding free purine bases and pentose-1-phosphate.</text>
</comment>
<evidence type="ECO:0000256" key="1">
    <source>
        <dbReference type="ARBA" id="ARBA00005058"/>
    </source>
</evidence>
<organism evidence="7 8">
    <name type="scientific">Dissulfurirhabdus thermomarina</name>
    <dbReference type="NCBI Taxonomy" id="1765737"/>
    <lineage>
        <taxon>Bacteria</taxon>
        <taxon>Deltaproteobacteria</taxon>
        <taxon>Dissulfurirhabdaceae</taxon>
        <taxon>Dissulfurirhabdus</taxon>
    </lineage>
</organism>
<dbReference type="Gene3D" id="3.40.50.1580">
    <property type="entry name" value="Nucleoside phosphorylase domain"/>
    <property type="match status" value="1"/>
</dbReference>
<evidence type="ECO:0000256" key="4">
    <source>
        <dbReference type="ARBA" id="ARBA00022679"/>
    </source>
</evidence>
<dbReference type="InterPro" id="IPR000845">
    <property type="entry name" value="Nucleoside_phosphorylase_d"/>
</dbReference>
<dbReference type="NCBIfam" id="TIGR01697">
    <property type="entry name" value="PNPH-PUNA-XAPA"/>
    <property type="match status" value="1"/>
</dbReference>
<dbReference type="EC" id="2.4.2.1" evidence="5"/>
<comment type="similarity">
    <text evidence="2 5">Belongs to the PNP/MTAP phosphorylase family.</text>
</comment>
<comment type="pathway">
    <text evidence="1 5">Purine metabolism; purine nucleoside salvage.</text>
</comment>
<dbReference type="Pfam" id="PF01048">
    <property type="entry name" value="PNP_UDP_1"/>
    <property type="match status" value="1"/>
</dbReference>
<evidence type="ECO:0000313" key="7">
    <source>
        <dbReference type="EMBL" id="NDY43106.1"/>
    </source>
</evidence>
<dbReference type="PIRSF" id="PIRSF000477">
    <property type="entry name" value="PurNPase"/>
    <property type="match status" value="1"/>
</dbReference>
<proteinExistence type="inferred from homology"/>
<keyword evidence="8" id="KW-1185">Reference proteome</keyword>
<dbReference type="InterPro" id="IPR035994">
    <property type="entry name" value="Nucleoside_phosphorylase_sf"/>
</dbReference>
<dbReference type="GO" id="GO:0004731">
    <property type="term" value="F:purine-nucleoside phosphorylase activity"/>
    <property type="evidence" value="ECO:0007669"/>
    <property type="project" value="UniProtKB-EC"/>
</dbReference>
<dbReference type="NCBIfam" id="NF006054">
    <property type="entry name" value="PRK08202.1"/>
    <property type="match status" value="1"/>
</dbReference>
<dbReference type="GO" id="GO:0009116">
    <property type="term" value="P:nucleoside metabolic process"/>
    <property type="evidence" value="ECO:0007669"/>
    <property type="project" value="InterPro"/>
</dbReference>
<name>A0A6N9TX95_DISTH</name>
<dbReference type="PANTHER" id="PTHR11904">
    <property type="entry name" value="METHYLTHIOADENOSINE/PURINE NUCLEOSIDE PHOSPHORYLASE"/>
    <property type="match status" value="1"/>
</dbReference>
<dbReference type="CDD" id="cd09009">
    <property type="entry name" value="PNP-EcPNPII_like"/>
    <property type="match status" value="1"/>
</dbReference>
<accession>A0A6N9TX95</accession>
<dbReference type="InterPro" id="IPR011268">
    <property type="entry name" value="Purine_phosphorylase"/>
</dbReference>
<evidence type="ECO:0000313" key="8">
    <source>
        <dbReference type="Proteomes" id="UP000469346"/>
    </source>
</evidence>
<dbReference type="RefSeq" id="WP_163299222.1">
    <property type="nucleotide sequence ID" value="NZ_JAAGRR010000121.1"/>
</dbReference>
<dbReference type="UniPathway" id="UPA00606"/>
<dbReference type="Proteomes" id="UP000469346">
    <property type="component" value="Unassembled WGS sequence"/>
</dbReference>
<gene>
    <name evidence="7" type="ORF">G3N55_09665</name>
</gene>
<evidence type="ECO:0000256" key="5">
    <source>
        <dbReference type="PIRNR" id="PIRNR000477"/>
    </source>
</evidence>
<comment type="caution">
    <text evidence="7">The sequence shown here is derived from an EMBL/GenBank/DDBJ whole genome shotgun (WGS) entry which is preliminary data.</text>
</comment>
<keyword evidence="3 5" id="KW-0328">Glycosyltransferase</keyword>
<evidence type="ECO:0000259" key="6">
    <source>
        <dbReference type="Pfam" id="PF01048"/>
    </source>
</evidence>
<keyword evidence="4 5" id="KW-0808">Transferase</keyword>
<dbReference type="PANTHER" id="PTHR11904:SF9">
    <property type="entry name" value="PURINE NUCLEOSIDE PHOSPHORYLASE-RELATED"/>
    <property type="match status" value="1"/>
</dbReference>
<feature type="domain" description="Nucleoside phosphorylase" evidence="6">
    <location>
        <begin position="25"/>
        <end position="270"/>
    </location>
</feature>
<evidence type="ECO:0000256" key="2">
    <source>
        <dbReference type="ARBA" id="ARBA00006751"/>
    </source>
</evidence>